<keyword evidence="1" id="KW-1133">Transmembrane helix</keyword>
<reference evidence="2" key="1">
    <citation type="journal article" date="2015" name="Nature">
        <title>Complex archaea that bridge the gap between prokaryotes and eukaryotes.</title>
        <authorList>
            <person name="Spang A."/>
            <person name="Saw J.H."/>
            <person name="Jorgensen S.L."/>
            <person name="Zaremba-Niedzwiedzka K."/>
            <person name="Martijn J."/>
            <person name="Lind A.E."/>
            <person name="van Eijk R."/>
            <person name="Schleper C."/>
            <person name="Guy L."/>
            <person name="Ettema T.J."/>
        </authorList>
    </citation>
    <scope>NUCLEOTIDE SEQUENCE</scope>
</reference>
<evidence type="ECO:0000256" key="1">
    <source>
        <dbReference type="SAM" id="Phobius"/>
    </source>
</evidence>
<name>A0A0F9SUT3_9ZZZZ</name>
<comment type="caution">
    <text evidence="2">The sequence shown here is derived from an EMBL/GenBank/DDBJ whole genome shotgun (WGS) entry which is preliminary data.</text>
</comment>
<feature type="transmembrane region" description="Helical" evidence="1">
    <location>
        <begin position="365"/>
        <end position="384"/>
    </location>
</feature>
<evidence type="ECO:0000313" key="2">
    <source>
        <dbReference type="EMBL" id="KKN32893.1"/>
    </source>
</evidence>
<accession>A0A0F9SUT3</accession>
<keyword evidence="1" id="KW-0472">Membrane</keyword>
<organism evidence="2">
    <name type="scientific">marine sediment metagenome</name>
    <dbReference type="NCBI Taxonomy" id="412755"/>
    <lineage>
        <taxon>unclassified sequences</taxon>
        <taxon>metagenomes</taxon>
        <taxon>ecological metagenomes</taxon>
    </lineage>
</organism>
<protein>
    <submittedName>
        <fullName evidence="2">Uncharacterized protein</fullName>
    </submittedName>
</protein>
<proteinExistence type="predicted"/>
<dbReference type="AlphaFoldDB" id="A0A0F9SUT3"/>
<dbReference type="EMBL" id="LAZR01002221">
    <property type="protein sequence ID" value="KKN32893.1"/>
    <property type="molecule type" value="Genomic_DNA"/>
</dbReference>
<sequence length="401" mass="47651">MILIFLFVEFFFLANFTKAYYSRLNNFQTDKEKYYFNEEIKINASWELNYNTNTEIAFVQVQIFNISNKIIWNSTEFNENGNFEEFWILDFNDLNLSLTNYSNIFFIRFYSYYFQLDSTNTIFTFLETIRIKVIKRELGCQLTGFEEILKYGEDLRFEAKFYDNSTTEHKLDQINQTIHFEILFNNLSIYQRNYTTNKTGMISIFLSSIPHLKLGSNKLIFTLTNNIIFNDSKFIYYVLVEKNPVFIDIMSFKDSLTKNEDLEISLFYYSTFNQTIKPLINRSIKLQIFENGTLKFIDEYRTDNLGTLYINLAHNIFNFDQKKGVFLINLKFNGSKLLKDKTLNLKLNITETIYSSTRNSLTFNILPISIVLIIISIILSFFFINNKRKGVTPAKELIFRY</sequence>
<gene>
    <name evidence="2" type="ORF">LCGC14_0809190</name>
</gene>
<keyword evidence="1" id="KW-0812">Transmembrane</keyword>